<dbReference type="Proteomes" id="UP001279734">
    <property type="component" value="Unassembled WGS sequence"/>
</dbReference>
<dbReference type="AlphaFoldDB" id="A0AAD3TL46"/>
<keyword evidence="2" id="KW-1185">Reference proteome</keyword>
<protein>
    <submittedName>
        <fullName evidence="1">Uncharacterized protein</fullName>
    </submittedName>
</protein>
<reference evidence="1" key="1">
    <citation type="submission" date="2023-05" db="EMBL/GenBank/DDBJ databases">
        <title>Nepenthes gracilis genome sequencing.</title>
        <authorList>
            <person name="Fukushima K."/>
        </authorList>
    </citation>
    <scope>NUCLEOTIDE SEQUENCE</scope>
    <source>
        <strain evidence="1">SING2019-196</strain>
    </source>
</reference>
<name>A0AAD3TL46_NEPGR</name>
<accession>A0AAD3TL46</accession>
<evidence type="ECO:0000313" key="2">
    <source>
        <dbReference type="Proteomes" id="UP001279734"/>
    </source>
</evidence>
<evidence type="ECO:0000313" key="1">
    <source>
        <dbReference type="EMBL" id="GMH31878.1"/>
    </source>
</evidence>
<comment type="caution">
    <text evidence="1">The sequence shown here is derived from an EMBL/GenBank/DDBJ whole genome shotgun (WGS) entry which is preliminary data.</text>
</comment>
<dbReference type="EMBL" id="BSYO01000043">
    <property type="protein sequence ID" value="GMH31878.1"/>
    <property type="molecule type" value="Genomic_DNA"/>
</dbReference>
<proteinExistence type="predicted"/>
<sequence>MVDLEQFLNARRCKTDKLKRASKPALCTLITGISRHTICGKGIHTQFKASAFQKRRSFASCRGYFEKREIGENHLLQTVHTSCIRQTLLPALTNQAAPSFVAALPSLSSPISEVVGLECPSNRRPFPVEAISKSSALPADERVQSDFIVTVETPILPLSILPISAGPLLQNHDSTGLLVTPQNMSGCPPKSVTLSLALIKPPAVSILLGFVVW</sequence>
<gene>
    <name evidence="1" type="ORF">Nepgr_033722</name>
</gene>
<organism evidence="1 2">
    <name type="scientific">Nepenthes gracilis</name>
    <name type="common">Slender pitcher plant</name>
    <dbReference type="NCBI Taxonomy" id="150966"/>
    <lineage>
        <taxon>Eukaryota</taxon>
        <taxon>Viridiplantae</taxon>
        <taxon>Streptophyta</taxon>
        <taxon>Embryophyta</taxon>
        <taxon>Tracheophyta</taxon>
        <taxon>Spermatophyta</taxon>
        <taxon>Magnoliopsida</taxon>
        <taxon>eudicotyledons</taxon>
        <taxon>Gunneridae</taxon>
        <taxon>Pentapetalae</taxon>
        <taxon>Caryophyllales</taxon>
        <taxon>Nepenthaceae</taxon>
        <taxon>Nepenthes</taxon>
    </lineage>
</organism>